<name>A0AAV8RAV5_ENSVE</name>
<evidence type="ECO:0000313" key="4">
    <source>
        <dbReference type="EMBL" id="KAJ8492226.1"/>
    </source>
</evidence>
<feature type="domain" description="C2" evidence="2">
    <location>
        <begin position="1"/>
        <end position="129"/>
    </location>
</feature>
<dbReference type="PROSITE" id="PS51840">
    <property type="entry name" value="C2_NT"/>
    <property type="match status" value="1"/>
</dbReference>
<protein>
    <recommendedName>
        <fullName evidence="6">C2 NT-type domain-containing protein</fullName>
    </recommendedName>
</protein>
<comment type="caution">
    <text evidence="4">The sequence shown here is derived from an EMBL/GenBank/DDBJ whole genome shotgun (WGS) entry which is preliminary data.</text>
</comment>
<dbReference type="InterPro" id="IPR000008">
    <property type="entry name" value="C2_dom"/>
</dbReference>
<dbReference type="PROSITE" id="PS50004">
    <property type="entry name" value="C2"/>
    <property type="match status" value="1"/>
</dbReference>
<dbReference type="PANTHER" id="PTHR31182">
    <property type="entry name" value="C2 NT-TYPE DOMAIN-CONTAINING PROTEIN"/>
    <property type="match status" value="1"/>
</dbReference>
<dbReference type="Pfam" id="PF10358">
    <property type="entry name" value="NT-C2"/>
    <property type="match status" value="1"/>
</dbReference>
<evidence type="ECO:0000313" key="5">
    <source>
        <dbReference type="Proteomes" id="UP001222027"/>
    </source>
</evidence>
<feature type="region of interest" description="Disordered" evidence="1">
    <location>
        <begin position="260"/>
        <end position="312"/>
    </location>
</feature>
<feature type="domain" description="C2 NT-type" evidence="3">
    <location>
        <begin position="1"/>
        <end position="153"/>
    </location>
</feature>
<gene>
    <name evidence="4" type="ORF">OPV22_013947</name>
</gene>
<proteinExistence type="predicted"/>
<evidence type="ECO:0008006" key="6">
    <source>
        <dbReference type="Google" id="ProtNLM"/>
    </source>
</evidence>
<evidence type="ECO:0000256" key="1">
    <source>
        <dbReference type="SAM" id="MobiDB-lite"/>
    </source>
</evidence>
<organism evidence="4 5">
    <name type="scientific">Ensete ventricosum</name>
    <name type="common">Abyssinian banana</name>
    <name type="synonym">Musa ensete</name>
    <dbReference type="NCBI Taxonomy" id="4639"/>
    <lineage>
        <taxon>Eukaryota</taxon>
        <taxon>Viridiplantae</taxon>
        <taxon>Streptophyta</taxon>
        <taxon>Embryophyta</taxon>
        <taxon>Tracheophyta</taxon>
        <taxon>Spermatophyta</taxon>
        <taxon>Magnoliopsida</taxon>
        <taxon>Liliopsida</taxon>
        <taxon>Zingiberales</taxon>
        <taxon>Musaceae</taxon>
        <taxon>Ensete</taxon>
    </lineage>
</organism>
<dbReference type="PANTHER" id="PTHR31182:SF21">
    <property type="entry name" value="C2 NT-TYPE DOMAIN-CONTAINING PROTEIN"/>
    <property type="match status" value="1"/>
</dbReference>
<feature type="compositionally biased region" description="Basic and acidic residues" evidence="1">
    <location>
        <begin position="299"/>
        <end position="311"/>
    </location>
</feature>
<dbReference type="AlphaFoldDB" id="A0AAV8RAV5"/>
<reference evidence="4 5" key="1">
    <citation type="submission" date="2022-12" db="EMBL/GenBank/DDBJ databases">
        <title>Chromosome-scale assembly of the Ensete ventricosum genome.</title>
        <authorList>
            <person name="Dussert Y."/>
            <person name="Stocks J."/>
            <person name="Wendawek A."/>
            <person name="Woldeyes F."/>
            <person name="Nichols R.A."/>
            <person name="Borrell J.S."/>
        </authorList>
    </citation>
    <scope>NUCLEOTIDE SEQUENCE [LARGE SCALE GENOMIC DNA]</scope>
    <source>
        <strain evidence="5">cv. Maze</strain>
        <tissue evidence="4">Seeds</tissue>
    </source>
</reference>
<dbReference type="Proteomes" id="UP001222027">
    <property type="component" value="Unassembled WGS sequence"/>
</dbReference>
<dbReference type="EMBL" id="JAQQAF010000004">
    <property type="protein sequence ID" value="KAJ8492226.1"/>
    <property type="molecule type" value="Genomic_DNA"/>
</dbReference>
<sequence length="602" mass="67661">MSFKLILLIHELKNIPLGKLGDCGKSSLMVEIEWRGSGGRKVGGFLRRGLKKNCTSKQHMRPDGTAIWNEEFNCICKLKRMNSHSYKSWIVNLQVQESDKNSNGKSSVFGETKIDIAEYASPNHKKTTGIPIRCNIKDQTAETVLKVELDLVELNTKGGMGFARPRALGSLALACVGGLRQNYGAEFSSTRMIHPSLGNSSSEDEHEFSYSGIATANILLGAALPGKLEDHEEEEQNLQTTSVKRQPSLVRLLSNRTRLSFKARKHPKGEPLLNKSCSDVGGDDIDLERHQQSSTESALQREEKPRDRGFEGEGTFEVGVWERRRLSSRDGGGMELVADVFLASIDQRSEKAAGESACTVLAVVIADWLHHNPKALPLRCQFDELIRQGSLEWRKLCADEAHKEKFWDQHFDLDTVLEAKVRPLTENKTMSYVGFFGLDDMPDSLHFLRGTMSFDNIWDDLLRPSPPEERIYIASWNDHFFVLRIEGNAIYLIDTFGERLFEGCNQAYVLKFDRQSMIYKRSVEAGDSDECRQDVGQGGGAYTDGEAVCEGVICCKEYIKGFLAALPLRELQQDVNRGVMEEAVLHRHLQIEFHCVAPLIEE</sequence>
<accession>A0AAV8RAV5</accession>
<keyword evidence="5" id="KW-1185">Reference proteome</keyword>
<evidence type="ECO:0000259" key="3">
    <source>
        <dbReference type="PROSITE" id="PS51840"/>
    </source>
</evidence>
<evidence type="ECO:0000259" key="2">
    <source>
        <dbReference type="PROSITE" id="PS50004"/>
    </source>
</evidence>
<dbReference type="InterPro" id="IPR019448">
    <property type="entry name" value="NT-C2"/>
</dbReference>